<protein>
    <recommendedName>
        <fullName evidence="1">Helicase-associated domain-containing protein</fullName>
    </recommendedName>
</protein>
<dbReference type="EMBL" id="HBHX01001560">
    <property type="protein sequence ID" value="CAE0097613.1"/>
    <property type="molecule type" value="Transcribed_RNA"/>
</dbReference>
<name>A0A7S3AC36_9EUKA</name>
<gene>
    <name evidence="2" type="ORF">HERI1096_LOCUS868</name>
</gene>
<sequence length="132" mass="14599">MCRRLAAYRAEHGDAQVPKKFKPDPALGGWVAAVRRIGAGQVGPVEAALLESVGFEWVSVRQCGSAFMKSFRPLRSFWEEYGHTDVEGVRGREDDLARWCAAQRLANSKGLLTAERVAYLDAIGFEWEASAL</sequence>
<dbReference type="Gene3D" id="6.10.140.530">
    <property type="match status" value="1"/>
</dbReference>
<accession>A0A7S3AC36</accession>
<feature type="domain" description="Helicase-associated" evidence="1">
    <location>
        <begin position="3"/>
        <end position="55"/>
    </location>
</feature>
<feature type="domain" description="Helicase-associated" evidence="1">
    <location>
        <begin position="66"/>
        <end position="125"/>
    </location>
</feature>
<reference evidence="2" key="1">
    <citation type="submission" date="2021-01" db="EMBL/GenBank/DDBJ databases">
        <authorList>
            <person name="Corre E."/>
            <person name="Pelletier E."/>
            <person name="Niang G."/>
            <person name="Scheremetjew M."/>
            <person name="Finn R."/>
            <person name="Kale V."/>
            <person name="Holt S."/>
            <person name="Cochrane G."/>
            <person name="Meng A."/>
            <person name="Brown T."/>
            <person name="Cohen L."/>
        </authorList>
    </citation>
    <scope>NUCLEOTIDE SEQUENCE</scope>
    <source>
        <strain evidence="2">CCMP281</strain>
    </source>
</reference>
<proteinExistence type="predicted"/>
<evidence type="ECO:0000313" key="2">
    <source>
        <dbReference type="EMBL" id="CAE0097613.1"/>
    </source>
</evidence>
<organism evidence="2">
    <name type="scientific">Haptolina ericina</name>
    <dbReference type="NCBI Taxonomy" id="156174"/>
    <lineage>
        <taxon>Eukaryota</taxon>
        <taxon>Haptista</taxon>
        <taxon>Haptophyta</taxon>
        <taxon>Prymnesiophyceae</taxon>
        <taxon>Prymnesiales</taxon>
        <taxon>Prymnesiaceae</taxon>
        <taxon>Haptolina</taxon>
    </lineage>
</organism>
<evidence type="ECO:0000259" key="1">
    <source>
        <dbReference type="Pfam" id="PF03457"/>
    </source>
</evidence>
<dbReference type="Pfam" id="PF03457">
    <property type="entry name" value="HA"/>
    <property type="match status" value="2"/>
</dbReference>
<dbReference type="AlphaFoldDB" id="A0A7S3AC36"/>
<dbReference type="InterPro" id="IPR005114">
    <property type="entry name" value="Helicase_assoc"/>
</dbReference>
<dbReference type="PANTHER" id="PTHR33418:SF1">
    <property type="entry name" value="HELICASE-ASSOCIATED DOMAIN-CONTAINING PROTEIN"/>
    <property type="match status" value="1"/>
</dbReference>
<dbReference type="PANTHER" id="PTHR33418">
    <property type="entry name" value="HELICASE-ASSOCIATED"/>
    <property type="match status" value="1"/>
</dbReference>